<evidence type="ECO:0000313" key="10">
    <source>
        <dbReference type="EMBL" id="AWX44391.1"/>
    </source>
</evidence>
<sequence>MFKVFKAFVKKEFYHILRDKRTLLILFGMPIAQVLIFGFAVTNEFNDTKIDVLDYAKDVTSNQLIDHIQSSGHFMVNNRLLSEKEMEDGFKAGASKIVVAIPENFSEDFYAGANPQIQVITDGSDPNNANTLVQYVTQMVNTFKTERSVQGGTPYQIQLSTQMMYNPQLVSSYNFVPGTIALILLIICAMLTSLTIAKENEKGTMEVLLVSPLPPVIIILGKVTPYALLSFGIAVLVVLIGNIVFGVPVLGSFGLLMLMCLLYVITALSLGTLISTKSDTQQKAMMTSLMSLMMPSLILSGFIFPMSSMPQVLQWIGHIIPAKYFIDILKGIMLRGVGMDFLLFEVGVLLLMTLVFLVLTWRNFKIRLE</sequence>
<dbReference type="KEGG" id="spon:HME9304_01391"/>
<dbReference type="EMBL" id="CP030104">
    <property type="protein sequence ID" value="AWX44391.1"/>
    <property type="molecule type" value="Genomic_DNA"/>
</dbReference>
<keyword evidence="3" id="KW-0813">Transport</keyword>
<keyword evidence="6 8" id="KW-1133">Transmembrane helix</keyword>
<evidence type="ECO:0000256" key="6">
    <source>
        <dbReference type="ARBA" id="ARBA00022989"/>
    </source>
</evidence>
<evidence type="ECO:0000256" key="3">
    <source>
        <dbReference type="ARBA" id="ARBA00022448"/>
    </source>
</evidence>
<dbReference type="AlphaFoldDB" id="A0A2Z4LR64"/>
<keyword evidence="7 8" id="KW-0472">Membrane</keyword>
<dbReference type="Gene3D" id="3.40.1710.10">
    <property type="entry name" value="abc type-2 transporter like domain"/>
    <property type="match status" value="1"/>
</dbReference>
<evidence type="ECO:0000256" key="1">
    <source>
        <dbReference type="ARBA" id="ARBA00004651"/>
    </source>
</evidence>
<gene>
    <name evidence="10" type="ORF">HME9304_01391</name>
</gene>
<keyword evidence="11" id="KW-1185">Reference proteome</keyword>
<proteinExistence type="inferred from homology"/>
<feature type="transmembrane region" description="Helical" evidence="8">
    <location>
        <begin position="253"/>
        <end position="274"/>
    </location>
</feature>
<feature type="transmembrane region" description="Helical" evidence="8">
    <location>
        <begin position="226"/>
        <end position="247"/>
    </location>
</feature>
<dbReference type="InterPro" id="IPR013525">
    <property type="entry name" value="ABC2_TM"/>
</dbReference>
<evidence type="ECO:0000256" key="7">
    <source>
        <dbReference type="ARBA" id="ARBA00023136"/>
    </source>
</evidence>
<accession>A0A2Z4LR64</accession>
<feature type="transmembrane region" description="Helical" evidence="8">
    <location>
        <begin position="341"/>
        <end position="361"/>
    </location>
</feature>
<evidence type="ECO:0000259" key="9">
    <source>
        <dbReference type="PROSITE" id="PS51012"/>
    </source>
</evidence>
<keyword evidence="5 8" id="KW-0812">Transmembrane</keyword>
<dbReference type="OrthoDB" id="9808686at2"/>
<dbReference type="PROSITE" id="PS51012">
    <property type="entry name" value="ABC_TM2"/>
    <property type="match status" value="1"/>
</dbReference>
<comment type="similarity">
    <text evidence="2">Belongs to the ABC-2 integral membrane protein family.</text>
</comment>
<evidence type="ECO:0000256" key="8">
    <source>
        <dbReference type="SAM" id="Phobius"/>
    </source>
</evidence>
<evidence type="ECO:0000256" key="4">
    <source>
        <dbReference type="ARBA" id="ARBA00022475"/>
    </source>
</evidence>
<dbReference type="GO" id="GO:0005886">
    <property type="term" value="C:plasma membrane"/>
    <property type="evidence" value="ECO:0007669"/>
    <property type="project" value="UniProtKB-SubCell"/>
</dbReference>
<dbReference type="InterPro" id="IPR047817">
    <property type="entry name" value="ABC2_TM_bact-type"/>
</dbReference>
<protein>
    <submittedName>
        <fullName evidence="10">Inner membrane transport permease</fullName>
    </submittedName>
</protein>
<dbReference type="RefSeq" id="WP_112377867.1">
    <property type="nucleotide sequence ID" value="NZ_CP030104.1"/>
</dbReference>
<dbReference type="PANTHER" id="PTHR30294:SF29">
    <property type="entry name" value="MULTIDRUG ABC TRANSPORTER PERMEASE YBHS-RELATED"/>
    <property type="match status" value="1"/>
</dbReference>
<dbReference type="Proteomes" id="UP000248536">
    <property type="component" value="Chromosome"/>
</dbReference>
<reference evidence="10 11" key="1">
    <citation type="submission" date="2018-06" db="EMBL/GenBank/DDBJ databases">
        <title>Spongiibacterium sp. HME9304 Genome sequencing and assembly.</title>
        <authorList>
            <person name="Kang H."/>
            <person name="Kim H."/>
            <person name="Joh K."/>
        </authorList>
    </citation>
    <scope>NUCLEOTIDE SEQUENCE [LARGE SCALE GENOMIC DNA]</scope>
    <source>
        <strain evidence="10 11">HME9304</strain>
    </source>
</reference>
<dbReference type="Pfam" id="PF12698">
    <property type="entry name" value="ABC2_membrane_3"/>
    <property type="match status" value="1"/>
</dbReference>
<dbReference type="InterPro" id="IPR051449">
    <property type="entry name" value="ABC-2_transporter_component"/>
</dbReference>
<keyword evidence="4" id="KW-1003">Cell membrane</keyword>
<feature type="transmembrane region" description="Helical" evidence="8">
    <location>
        <begin position="286"/>
        <end position="306"/>
    </location>
</feature>
<organism evidence="10 11">
    <name type="scientific">Flagellimonas maritima</name>
    <dbReference type="NCBI Taxonomy" id="1383885"/>
    <lineage>
        <taxon>Bacteria</taxon>
        <taxon>Pseudomonadati</taxon>
        <taxon>Bacteroidota</taxon>
        <taxon>Flavobacteriia</taxon>
        <taxon>Flavobacteriales</taxon>
        <taxon>Flavobacteriaceae</taxon>
        <taxon>Flagellimonas</taxon>
    </lineage>
</organism>
<name>A0A2Z4LR64_9FLAO</name>
<comment type="subcellular location">
    <subcellularLocation>
        <location evidence="1">Cell membrane</location>
        <topology evidence="1">Multi-pass membrane protein</topology>
    </subcellularLocation>
</comment>
<evidence type="ECO:0000313" key="11">
    <source>
        <dbReference type="Proteomes" id="UP000248536"/>
    </source>
</evidence>
<evidence type="ECO:0000256" key="2">
    <source>
        <dbReference type="ARBA" id="ARBA00007783"/>
    </source>
</evidence>
<dbReference type="GO" id="GO:0140359">
    <property type="term" value="F:ABC-type transporter activity"/>
    <property type="evidence" value="ECO:0007669"/>
    <property type="project" value="InterPro"/>
</dbReference>
<dbReference type="PANTHER" id="PTHR30294">
    <property type="entry name" value="MEMBRANE COMPONENT OF ABC TRANSPORTER YHHJ-RELATED"/>
    <property type="match status" value="1"/>
</dbReference>
<evidence type="ECO:0000256" key="5">
    <source>
        <dbReference type="ARBA" id="ARBA00022692"/>
    </source>
</evidence>
<feature type="domain" description="ABC transmembrane type-2" evidence="9">
    <location>
        <begin position="133"/>
        <end position="367"/>
    </location>
</feature>
<feature type="transmembrane region" description="Helical" evidence="8">
    <location>
        <begin position="21"/>
        <end position="41"/>
    </location>
</feature>
<feature type="transmembrane region" description="Helical" evidence="8">
    <location>
        <begin position="175"/>
        <end position="197"/>
    </location>
</feature>